<dbReference type="SUPFAM" id="SSF53098">
    <property type="entry name" value="Ribonuclease H-like"/>
    <property type="match status" value="1"/>
</dbReference>
<organism evidence="1 2">
    <name type="scientific">Araneus ventricosus</name>
    <name type="common">Orbweaver spider</name>
    <name type="synonym">Epeira ventricosa</name>
    <dbReference type="NCBI Taxonomy" id="182803"/>
    <lineage>
        <taxon>Eukaryota</taxon>
        <taxon>Metazoa</taxon>
        <taxon>Ecdysozoa</taxon>
        <taxon>Arthropoda</taxon>
        <taxon>Chelicerata</taxon>
        <taxon>Arachnida</taxon>
        <taxon>Araneae</taxon>
        <taxon>Araneomorphae</taxon>
        <taxon>Entelegynae</taxon>
        <taxon>Araneoidea</taxon>
        <taxon>Araneidae</taxon>
        <taxon>Araneus</taxon>
    </lineage>
</organism>
<evidence type="ECO:0000313" key="1">
    <source>
        <dbReference type="EMBL" id="GBO25944.1"/>
    </source>
</evidence>
<dbReference type="AlphaFoldDB" id="A0A4Y2VP68"/>
<dbReference type="InterPro" id="IPR036397">
    <property type="entry name" value="RNaseH_sf"/>
</dbReference>
<keyword evidence="2" id="KW-1185">Reference proteome</keyword>
<gene>
    <name evidence="1" type="ORF">AVEN_268580_1</name>
</gene>
<dbReference type="GO" id="GO:0003676">
    <property type="term" value="F:nucleic acid binding"/>
    <property type="evidence" value="ECO:0007669"/>
    <property type="project" value="InterPro"/>
</dbReference>
<evidence type="ECO:0000313" key="2">
    <source>
        <dbReference type="Proteomes" id="UP000499080"/>
    </source>
</evidence>
<sequence>MLTLKAAIEWAITTNEEVNNWSDSESRIQALKSLYVKSKIIQQAQINLLQNARTRLVWIKADIGIKFNETEDTIAKDATTDETPANLPFPSSYLQNQLLQLSLSRWKAEWDNEKQKATLIQRMEPIRHWPWALPELPKDIRSPFNILLRMWGNRKSFTLRNEMLTNFIISPKGTKPAVHCRLVEERPIQQTFKTNYRSSH</sequence>
<accession>A0A4Y2VP68</accession>
<dbReference type="Gene3D" id="3.30.420.10">
    <property type="entry name" value="Ribonuclease H-like superfamily/Ribonuclease H"/>
    <property type="match status" value="1"/>
</dbReference>
<dbReference type="Proteomes" id="UP000499080">
    <property type="component" value="Unassembled WGS sequence"/>
</dbReference>
<proteinExistence type="predicted"/>
<protein>
    <submittedName>
        <fullName evidence="1">Uncharacterized protein</fullName>
    </submittedName>
</protein>
<comment type="caution">
    <text evidence="1">The sequence shown here is derived from an EMBL/GenBank/DDBJ whole genome shotgun (WGS) entry which is preliminary data.</text>
</comment>
<dbReference type="EMBL" id="BGPR01048957">
    <property type="protein sequence ID" value="GBO25944.1"/>
    <property type="molecule type" value="Genomic_DNA"/>
</dbReference>
<reference evidence="1 2" key="1">
    <citation type="journal article" date="2019" name="Sci. Rep.">
        <title>Orb-weaving spider Araneus ventricosus genome elucidates the spidroin gene catalogue.</title>
        <authorList>
            <person name="Kono N."/>
            <person name="Nakamura H."/>
            <person name="Ohtoshi R."/>
            <person name="Moran D.A.P."/>
            <person name="Shinohara A."/>
            <person name="Yoshida Y."/>
            <person name="Fujiwara M."/>
            <person name="Mori M."/>
            <person name="Tomita M."/>
            <person name="Arakawa K."/>
        </authorList>
    </citation>
    <scope>NUCLEOTIDE SEQUENCE [LARGE SCALE GENOMIC DNA]</scope>
</reference>
<name>A0A4Y2VP68_ARAVE</name>
<dbReference type="InterPro" id="IPR012337">
    <property type="entry name" value="RNaseH-like_sf"/>
</dbReference>